<proteinExistence type="predicted"/>
<reference evidence="1 2" key="1">
    <citation type="journal article" date="2021" name="Commun. Biol.">
        <title>Genomic insights into the host specific adaptation of the Pneumocystis genus.</title>
        <authorList>
            <person name="Cisse O.H."/>
            <person name="Ma L."/>
            <person name="Dekker J.P."/>
            <person name="Khil P.P."/>
            <person name="Youn J.-H."/>
            <person name="Brenchley J.M."/>
            <person name="Blair R."/>
            <person name="Pahar B."/>
            <person name="Chabe M."/>
            <person name="Van Rompay K.K.A."/>
            <person name="Keesler R."/>
            <person name="Sukura A."/>
            <person name="Hirsch V."/>
            <person name="Kutty G."/>
            <person name="Liu Y."/>
            <person name="Peng L."/>
            <person name="Chen J."/>
            <person name="Song J."/>
            <person name="Weissenbacher-Lang C."/>
            <person name="Xu J."/>
            <person name="Upham N.S."/>
            <person name="Stajich J.E."/>
            <person name="Cuomo C.A."/>
            <person name="Cushion M.T."/>
            <person name="Kovacs J.A."/>
        </authorList>
    </citation>
    <scope>NUCLEOTIDE SEQUENCE [LARGE SCALE GENOMIC DNA]</scope>
    <source>
        <strain evidence="1 2">RABM</strain>
    </source>
</reference>
<evidence type="ECO:0000313" key="2">
    <source>
        <dbReference type="Proteomes" id="UP000768646"/>
    </source>
</evidence>
<protein>
    <submittedName>
        <fullName evidence="1">Uncharacterized protein</fullName>
    </submittedName>
</protein>
<sequence length="102" mass="12238">MYKYPLKHFSELSIKYIQLIKNRHRRFSIKTLAPEGTVLKGINIYKKNSDPIALKESEYPDWLWKILDNNSNILDEEAAKKKEYKKDNKEKIKTNNFLKNQH</sequence>
<evidence type="ECO:0000313" key="1">
    <source>
        <dbReference type="EMBL" id="KAG4304566.1"/>
    </source>
</evidence>
<dbReference type="Proteomes" id="UP000768646">
    <property type="component" value="Unassembled WGS sequence"/>
</dbReference>
<gene>
    <name evidence="1" type="ORF">PORY_001959</name>
</gene>
<accession>A0ACB7CAE7</accession>
<keyword evidence="2" id="KW-1185">Reference proteome</keyword>
<dbReference type="EMBL" id="JABTEG010000007">
    <property type="protein sequence ID" value="KAG4304566.1"/>
    <property type="molecule type" value="Genomic_DNA"/>
</dbReference>
<comment type="caution">
    <text evidence="1">The sequence shown here is derived from an EMBL/GenBank/DDBJ whole genome shotgun (WGS) entry which is preliminary data.</text>
</comment>
<organism evidence="1 2">
    <name type="scientific">Pneumocystis oryctolagi</name>
    <dbReference type="NCBI Taxonomy" id="42067"/>
    <lineage>
        <taxon>Eukaryota</taxon>
        <taxon>Fungi</taxon>
        <taxon>Dikarya</taxon>
        <taxon>Ascomycota</taxon>
        <taxon>Taphrinomycotina</taxon>
        <taxon>Pneumocystomycetes</taxon>
        <taxon>Pneumocystaceae</taxon>
        <taxon>Pneumocystis</taxon>
    </lineage>
</organism>
<name>A0ACB7CAE7_9ASCO</name>